<dbReference type="SUPFAM" id="SSF52266">
    <property type="entry name" value="SGNH hydrolase"/>
    <property type="match status" value="1"/>
</dbReference>
<dbReference type="KEGG" id="ccj:UL81_04730"/>
<evidence type="ECO:0000313" key="1">
    <source>
        <dbReference type="EMBL" id="AKE38919.1"/>
    </source>
</evidence>
<dbReference type="AlphaFoldDB" id="A0A0F6TAB9"/>
<dbReference type="InterPro" id="IPR013830">
    <property type="entry name" value="SGNH_hydro"/>
</dbReference>
<protein>
    <submittedName>
        <fullName evidence="1">Lysophospholipase L1-like esterase</fullName>
    </submittedName>
</protein>
<sequence>MRRIAFLAPLMALSACSPIPESAPPSETVEPQHIAEYVALGDSYAAMGSTTLPLQPADNCAKAEDSYPELLNSEEDFDIFRNATCQGATTMDVLAGSGRPPQVDAVGEGTQLITLSIGGNDTSFGMLTRCFSQPDPNQSCEQARSGQAELELQGLPERLDKVYAELQQRAPDARIIATGYLPLIVEGETCAEVEHVTASDRDWLAGIITRINDEVREAAERHDAEFVLPDDAASHTGCSPEPWADFTGQDTDSFPMHPTHAGQVAMTEAIVKQLRS</sequence>
<dbReference type="PANTHER" id="PTHR37981:SF1">
    <property type="entry name" value="SGNH HYDROLASE-TYPE ESTERASE DOMAIN-CONTAINING PROTEIN"/>
    <property type="match status" value="1"/>
</dbReference>
<dbReference type="PROSITE" id="PS51257">
    <property type="entry name" value="PROKAR_LIPOPROTEIN"/>
    <property type="match status" value="1"/>
</dbReference>
<dbReference type="PANTHER" id="PTHR37981">
    <property type="entry name" value="LIPASE 2"/>
    <property type="match status" value="1"/>
</dbReference>
<proteinExistence type="predicted"/>
<dbReference type="InterPro" id="IPR037460">
    <property type="entry name" value="SEST-like"/>
</dbReference>
<dbReference type="PATRIC" id="fig|161896.4.peg.930"/>
<evidence type="ECO:0000313" key="2">
    <source>
        <dbReference type="Proteomes" id="UP000033566"/>
    </source>
</evidence>
<dbReference type="InterPro" id="IPR036514">
    <property type="entry name" value="SGNH_hydro_sf"/>
</dbReference>
<keyword evidence="2" id="KW-1185">Reference proteome</keyword>
<gene>
    <name evidence="1" type="ORF">UL81_04730</name>
</gene>
<name>A0A0F6TAB9_9CORY</name>
<dbReference type="Gene3D" id="3.40.50.1110">
    <property type="entry name" value="SGNH hydrolase"/>
    <property type="match status" value="1"/>
</dbReference>
<accession>A0A0F6TAB9</accession>
<dbReference type="GO" id="GO:0006629">
    <property type="term" value="P:lipid metabolic process"/>
    <property type="evidence" value="ECO:0007669"/>
    <property type="project" value="TreeGrafter"/>
</dbReference>
<dbReference type="STRING" id="161896.UL81_04730"/>
<organism evidence="1 2">
    <name type="scientific">Corynebacterium camporealensis</name>
    <dbReference type="NCBI Taxonomy" id="161896"/>
    <lineage>
        <taxon>Bacteria</taxon>
        <taxon>Bacillati</taxon>
        <taxon>Actinomycetota</taxon>
        <taxon>Actinomycetes</taxon>
        <taxon>Mycobacteriales</taxon>
        <taxon>Corynebacteriaceae</taxon>
        <taxon>Corynebacterium</taxon>
    </lineage>
</organism>
<dbReference type="Proteomes" id="UP000033566">
    <property type="component" value="Chromosome"/>
</dbReference>
<dbReference type="Pfam" id="PF13472">
    <property type="entry name" value="Lipase_GDSL_2"/>
    <property type="match status" value="1"/>
</dbReference>
<dbReference type="RefSeq" id="WP_236684515.1">
    <property type="nucleotide sequence ID" value="NZ_CP011311.1"/>
</dbReference>
<dbReference type="HOGENOM" id="CLU_038449_1_0_11"/>
<dbReference type="GO" id="GO:0016788">
    <property type="term" value="F:hydrolase activity, acting on ester bonds"/>
    <property type="evidence" value="ECO:0007669"/>
    <property type="project" value="InterPro"/>
</dbReference>
<reference evidence="1 2" key="1">
    <citation type="journal article" date="2015" name="Genome Announc.">
        <title>Complete Genome Sequence of Corynebacterium camporealensis DSM 44610, Isolated from the Milk of a Manchega Sheep with Subclinical Mastitis.</title>
        <authorList>
            <person name="Ruckert C."/>
            <person name="Albersmeier A."/>
            <person name="Winkler A."/>
            <person name="Tauch A."/>
        </authorList>
    </citation>
    <scope>NUCLEOTIDE SEQUENCE [LARGE SCALE GENOMIC DNA]</scope>
    <source>
        <strain evidence="1 2">DSM 44610</strain>
    </source>
</reference>
<dbReference type="EMBL" id="CP011311">
    <property type="protein sequence ID" value="AKE38919.1"/>
    <property type="molecule type" value="Genomic_DNA"/>
</dbReference>
<dbReference type="CDD" id="cd01823">
    <property type="entry name" value="SEST_like"/>
    <property type="match status" value="1"/>
</dbReference>